<proteinExistence type="predicted"/>
<accession>A0ABV6MI68</accession>
<name>A0ABV6MI68_9PSEU</name>
<evidence type="ECO:0000313" key="3">
    <source>
        <dbReference type="EMBL" id="MFC0539976.1"/>
    </source>
</evidence>
<comment type="caution">
    <text evidence="3">The sequence shown here is derived from an EMBL/GenBank/DDBJ whole genome shotgun (WGS) entry which is preliminary data.</text>
</comment>
<dbReference type="RefSeq" id="WP_379793712.1">
    <property type="nucleotide sequence ID" value="NZ_JBHLUD010000001.1"/>
</dbReference>
<dbReference type="InterPro" id="IPR044217">
    <property type="entry name" value="CLPT1/2"/>
</dbReference>
<keyword evidence="3" id="KW-0645">Protease</keyword>
<sequence length="193" mass="20443">MFEKFTDPAKRVLVLAQDEAMAQGHDYIGTEHVLVGLADMPGTIAGSVLRDSGVTVKALRAEIADVLVASGVQPVGAQGATEALAAIGIDVEEIRRRADETFGPGKFHFPRPPFTPRAKKALEHTLRQMAELHSDTIGPEHLLLGILAEAERPDEDRDGGSGAAVEGVGVKVLRNLGIDVDALRPAVLARMTG</sequence>
<feature type="domain" description="Clp R" evidence="2">
    <location>
        <begin position="2"/>
        <end position="193"/>
    </location>
</feature>
<dbReference type="PROSITE" id="PS51903">
    <property type="entry name" value="CLP_R"/>
    <property type="match status" value="1"/>
</dbReference>
<protein>
    <submittedName>
        <fullName evidence="3">Clp protease N-terminal domain-containing protein</fullName>
    </submittedName>
</protein>
<keyword evidence="1" id="KW-0677">Repeat</keyword>
<dbReference type="InterPro" id="IPR036628">
    <property type="entry name" value="Clp_N_dom_sf"/>
</dbReference>
<dbReference type="EMBL" id="JBHLUD010000001">
    <property type="protein sequence ID" value="MFC0539976.1"/>
    <property type="molecule type" value="Genomic_DNA"/>
</dbReference>
<evidence type="ECO:0000256" key="1">
    <source>
        <dbReference type="PROSITE-ProRule" id="PRU01251"/>
    </source>
</evidence>
<keyword evidence="4" id="KW-1185">Reference proteome</keyword>
<dbReference type="PANTHER" id="PTHR47016:SF5">
    <property type="entry name" value="CLP DOMAIN SUPERFAMILY PROTEIN"/>
    <property type="match status" value="1"/>
</dbReference>
<evidence type="ECO:0000259" key="2">
    <source>
        <dbReference type="PROSITE" id="PS51903"/>
    </source>
</evidence>
<dbReference type="Pfam" id="PF02861">
    <property type="entry name" value="Clp_N"/>
    <property type="match status" value="2"/>
</dbReference>
<gene>
    <name evidence="3" type="ORF">ACFFH7_00710</name>
</gene>
<dbReference type="PANTHER" id="PTHR47016">
    <property type="entry name" value="ATP-DEPENDENT CLP PROTEASE ATP-BINDING SUBUNIT CLPT1, CHLOROPLASTIC"/>
    <property type="match status" value="1"/>
</dbReference>
<organism evidence="3 4">
    <name type="scientific">Kutzneria chonburiensis</name>
    <dbReference type="NCBI Taxonomy" id="1483604"/>
    <lineage>
        <taxon>Bacteria</taxon>
        <taxon>Bacillati</taxon>
        <taxon>Actinomycetota</taxon>
        <taxon>Actinomycetes</taxon>
        <taxon>Pseudonocardiales</taxon>
        <taxon>Pseudonocardiaceae</taxon>
        <taxon>Kutzneria</taxon>
    </lineage>
</organism>
<reference evidence="3 4" key="1">
    <citation type="submission" date="2024-09" db="EMBL/GenBank/DDBJ databases">
        <authorList>
            <person name="Sun Q."/>
            <person name="Mori K."/>
        </authorList>
    </citation>
    <scope>NUCLEOTIDE SEQUENCE [LARGE SCALE GENOMIC DNA]</scope>
    <source>
        <strain evidence="3 4">TBRC 1432</strain>
    </source>
</reference>
<keyword evidence="3" id="KW-0378">Hydrolase</keyword>
<dbReference type="InterPro" id="IPR004176">
    <property type="entry name" value="Clp_R_N"/>
</dbReference>
<dbReference type="SUPFAM" id="SSF81923">
    <property type="entry name" value="Double Clp-N motif"/>
    <property type="match status" value="2"/>
</dbReference>
<dbReference type="GO" id="GO:0008233">
    <property type="term" value="F:peptidase activity"/>
    <property type="evidence" value="ECO:0007669"/>
    <property type="project" value="UniProtKB-KW"/>
</dbReference>
<dbReference type="GO" id="GO:0006508">
    <property type="term" value="P:proteolysis"/>
    <property type="evidence" value="ECO:0007669"/>
    <property type="project" value="UniProtKB-KW"/>
</dbReference>
<evidence type="ECO:0000313" key="4">
    <source>
        <dbReference type="Proteomes" id="UP001589810"/>
    </source>
</evidence>
<dbReference type="Proteomes" id="UP001589810">
    <property type="component" value="Unassembled WGS sequence"/>
</dbReference>
<dbReference type="Gene3D" id="1.10.1780.10">
    <property type="entry name" value="Clp, N-terminal domain"/>
    <property type="match status" value="2"/>
</dbReference>